<dbReference type="OrthoDB" id="200660at2759"/>
<protein>
    <submittedName>
        <fullName evidence="1">Uncharacterized protein</fullName>
    </submittedName>
</protein>
<proteinExistence type="predicted"/>
<accession>A0A9Q1QRV8</accession>
<dbReference type="AlphaFoldDB" id="A0A9Q1QRV8"/>
<organism evidence="1 2">
    <name type="scientific">Carnegiea gigantea</name>
    <dbReference type="NCBI Taxonomy" id="171969"/>
    <lineage>
        <taxon>Eukaryota</taxon>
        <taxon>Viridiplantae</taxon>
        <taxon>Streptophyta</taxon>
        <taxon>Embryophyta</taxon>
        <taxon>Tracheophyta</taxon>
        <taxon>Spermatophyta</taxon>
        <taxon>Magnoliopsida</taxon>
        <taxon>eudicotyledons</taxon>
        <taxon>Gunneridae</taxon>
        <taxon>Pentapetalae</taxon>
        <taxon>Caryophyllales</taxon>
        <taxon>Cactineae</taxon>
        <taxon>Cactaceae</taxon>
        <taxon>Cactoideae</taxon>
        <taxon>Echinocereeae</taxon>
        <taxon>Carnegiea</taxon>
    </lineage>
</organism>
<reference evidence="1" key="1">
    <citation type="submission" date="2022-04" db="EMBL/GenBank/DDBJ databases">
        <title>Carnegiea gigantea Genome sequencing and assembly v2.</title>
        <authorList>
            <person name="Copetti D."/>
            <person name="Sanderson M.J."/>
            <person name="Burquez A."/>
            <person name="Wojciechowski M.F."/>
        </authorList>
    </citation>
    <scope>NUCLEOTIDE SEQUENCE</scope>
    <source>
        <strain evidence="1">SGP5-SGP5p</strain>
        <tissue evidence="1">Aerial part</tissue>
    </source>
</reference>
<dbReference type="EMBL" id="JAKOGI010000010">
    <property type="protein sequence ID" value="KAJ8451351.1"/>
    <property type="molecule type" value="Genomic_DNA"/>
</dbReference>
<keyword evidence="2" id="KW-1185">Reference proteome</keyword>
<evidence type="ECO:0000313" key="2">
    <source>
        <dbReference type="Proteomes" id="UP001153076"/>
    </source>
</evidence>
<name>A0A9Q1QRV8_9CARY</name>
<comment type="caution">
    <text evidence="1">The sequence shown here is derived from an EMBL/GenBank/DDBJ whole genome shotgun (WGS) entry which is preliminary data.</text>
</comment>
<sequence length="209" mass="23254">MTKVKSYVVLLDLECDCDAPILDIFHHLLASTKGENSPVMLAYIESVLIGLLTKADDLLLEFLVSILSRCNSMGSTVSFTTQVISQRVVDTCASQIRLQQIISSIEEIMHNNEKEGMWMAGKLTARHKCTGNRALSAEYHTTGVQYFSSQYGHIKPGVHLKLFISDKPLHSIAGNSLSIDSLYFTMPVTLITASDILYVTQTWSNMYLT</sequence>
<evidence type="ECO:0000313" key="1">
    <source>
        <dbReference type="EMBL" id="KAJ8451351.1"/>
    </source>
</evidence>
<gene>
    <name evidence="1" type="ORF">Cgig2_014123</name>
</gene>
<dbReference type="Proteomes" id="UP001153076">
    <property type="component" value="Unassembled WGS sequence"/>
</dbReference>